<dbReference type="EMBL" id="CP032317">
    <property type="protein sequence ID" value="AYA36840.1"/>
    <property type="molecule type" value="Genomic_DNA"/>
</dbReference>
<feature type="compositionally biased region" description="Basic residues" evidence="1">
    <location>
        <begin position="304"/>
        <end position="315"/>
    </location>
</feature>
<organism evidence="4 5">
    <name type="scientific">Hymenobacter oligotrophus</name>
    <dbReference type="NCBI Taxonomy" id="2319843"/>
    <lineage>
        <taxon>Bacteria</taxon>
        <taxon>Pseudomonadati</taxon>
        <taxon>Bacteroidota</taxon>
        <taxon>Cytophagia</taxon>
        <taxon>Cytophagales</taxon>
        <taxon>Hymenobacteraceae</taxon>
        <taxon>Hymenobacter</taxon>
    </lineage>
</organism>
<keyword evidence="4" id="KW-0378">Hydrolase</keyword>
<dbReference type="Proteomes" id="UP000262802">
    <property type="component" value="Chromosome"/>
</dbReference>
<dbReference type="RefSeq" id="WP_119444418.1">
    <property type="nucleotide sequence ID" value="NZ_CP032317.1"/>
</dbReference>
<keyword evidence="2" id="KW-0472">Membrane</keyword>
<feature type="domain" description="Metallo-beta-lactamase" evidence="3">
    <location>
        <begin position="16"/>
        <end position="228"/>
    </location>
</feature>
<dbReference type="GO" id="GO:0016787">
    <property type="term" value="F:hydrolase activity"/>
    <property type="evidence" value="ECO:0007669"/>
    <property type="project" value="UniProtKB-KW"/>
</dbReference>
<evidence type="ECO:0000313" key="5">
    <source>
        <dbReference type="Proteomes" id="UP000262802"/>
    </source>
</evidence>
<evidence type="ECO:0000256" key="2">
    <source>
        <dbReference type="SAM" id="Phobius"/>
    </source>
</evidence>
<dbReference type="Gene3D" id="3.60.15.10">
    <property type="entry name" value="Ribonuclease Z/Hydroxyacylglutathione hydrolase-like"/>
    <property type="match status" value="1"/>
</dbReference>
<dbReference type="Pfam" id="PF00753">
    <property type="entry name" value="Lactamase_B"/>
    <property type="match status" value="1"/>
</dbReference>
<dbReference type="InterPro" id="IPR001279">
    <property type="entry name" value="Metallo-B-lactamas"/>
</dbReference>
<evidence type="ECO:0000259" key="3">
    <source>
        <dbReference type="SMART" id="SM00849"/>
    </source>
</evidence>
<dbReference type="CDD" id="cd07721">
    <property type="entry name" value="yflN-like_MBL-fold"/>
    <property type="match status" value="1"/>
</dbReference>
<keyword evidence="2" id="KW-1133">Transmembrane helix</keyword>
<dbReference type="InterPro" id="IPR036866">
    <property type="entry name" value="RibonucZ/Hydroxyglut_hydro"/>
</dbReference>
<dbReference type="OrthoDB" id="9802248at2"/>
<keyword evidence="2" id="KW-0812">Transmembrane</keyword>
<proteinExistence type="predicted"/>
<gene>
    <name evidence="4" type="ORF">D3Y59_07085</name>
</gene>
<evidence type="ECO:0000256" key="1">
    <source>
        <dbReference type="SAM" id="MobiDB-lite"/>
    </source>
</evidence>
<dbReference type="PANTHER" id="PTHR42951:SF17">
    <property type="entry name" value="METALLO-BETA-LACTAMASE DOMAIN-CONTAINING PROTEIN"/>
    <property type="match status" value="1"/>
</dbReference>
<dbReference type="SMART" id="SM00849">
    <property type="entry name" value="Lactamase_B"/>
    <property type="match status" value="1"/>
</dbReference>
<name>A0A3B7R0H5_9BACT</name>
<feature type="region of interest" description="Disordered" evidence="1">
    <location>
        <begin position="304"/>
        <end position="324"/>
    </location>
</feature>
<dbReference type="SUPFAM" id="SSF56281">
    <property type="entry name" value="Metallo-hydrolase/oxidoreductase"/>
    <property type="match status" value="1"/>
</dbReference>
<feature type="transmembrane region" description="Helical" evidence="2">
    <location>
        <begin position="283"/>
        <end position="301"/>
    </location>
</feature>
<protein>
    <submittedName>
        <fullName evidence="4">MBL fold metallo-hydrolase</fullName>
    </submittedName>
</protein>
<dbReference type="KEGG" id="hyh:D3Y59_07085"/>
<sequence length="339" mass="36437">MEKVAAGVHQLQIQRFVNVYFVEAGLAGEWVLVDTGLPGSAKAIIAAAHKLFYPGTHPQAILLTHGHMDHAGSARELAEYWKVPVLAHPLELPFLQGRAVYPPADPTVDKGGSLAFVSRFFPPQSFQLTDVVQALPMQDNSVPYLNEWRWLHVPGHAPGQVALFRESDRTLLGADAFATANHESVPALLMQVPKISAAGAPFNYNWLQVHQSVQLLASLQPQAVGCGHGPVIKGPEAAAGLLALANNFPMPRHGRYVAQPAVLDADGVQYLPPAPADNLPQKAALVGAGAAVALGALALLGRRRKSKNRKRRGGKRPIGLTTLPPELDSSSYGYKEYRL</sequence>
<accession>A0A3B7R0H5</accession>
<keyword evidence="5" id="KW-1185">Reference proteome</keyword>
<dbReference type="PANTHER" id="PTHR42951">
    <property type="entry name" value="METALLO-BETA-LACTAMASE DOMAIN-CONTAINING"/>
    <property type="match status" value="1"/>
</dbReference>
<evidence type="ECO:0000313" key="4">
    <source>
        <dbReference type="EMBL" id="AYA36840.1"/>
    </source>
</evidence>
<dbReference type="AlphaFoldDB" id="A0A3B7R0H5"/>
<dbReference type="InterPro" id="IPR050855">
    <property type="entry name" value="NDM-1-like"/>
</dbReference>
<reference evidence="4 5" key="1">
    <citation type="submission" date="2018-09" db="EMBL/GenBank/DDBJ databases">
        <title>Hymenobacter medium sp. nov., isolated from R2A medium.</title>
        <authorList>
            <person name="Yingchao G."/>
        </authorList>
    </citation>
    <scope>NUCLEOTIDE SEQUENCE [LARGE SCALE GENOMIC DNA]</scope>
    <source>
        <strain evidence="5">sh-6</strain>
    </source>
</reference>